<protein>
    <submittedName>
        <fullName evidence="2">Competence protein</fullName>
    </submittedName>
</protein>
<evidence type="ECO:0000313" key="2">
    <source>
        <dbReference type="EMBL" id="OCL27328.1"/>
    </source>
</evidence>
<feature type="transmembrane region" description="Helical" evidence="1">
    <location>
        <begin position="97"/>
        <end position="113"/>
    </location>
</feature>
<accession>A0A1C0AAK4</accession>
<feature type="transmembrane region" description="Helical" evidence="1">
    <location>
        <begin position="68"/>
        <end position="85"/>
    </location>
</feature>
<keyword evidence="1" id="KW-1133">Transmembrane helix</keyword>
<organism evidence="2 3">
    <name type="scientific">Orenia metallireducens</name>
    <dbReference type="NCBI Taxonomy" id="1413210"/>
    <lineage>
        <taxon>Bacteria</taxon>
        <taxon>Bacillati</taxon>
        <taxon>Bacillota</taxon>
        <taxon>Clostridia</taxon>
        <taxon>Halanaerobiales</taxon>
        <taxon>Halobacteroidaceae</taxon>
        <taxon>Orenia</taxon>
    </lineage>
</organism>
<name>A0A1C0AAK4_9FIRM</name>
<proteinExistence type="predicted"/>
<dbReference type="OrthoDB" id="1681079at2"/>
<dbReference type="RefSeq" id="WP_068717097.1">
    <property type="nucleotide sequence ID" value="NZ_LWDV01000008.1"/>
</dbReference>
<keyword evidence="1" id="KW-0472">Membrane</keyword>
<dbReference type="NCBIfam" id="NF041644">
    <property type="entry name" value="CBO0543_fam"/>
    <property type="match status" value="1"/>
</dbReference>
<dbReference type="InterPro" id="IPR048147">
    <property type="entry name" value="CBO0543-like"/>
</dbReference>
<evidence type="ECO:0000256" key="1">
    <source>
        <dbReference type="SAM" id="Phobius"/>
    </source>
</evidence>
<dbReference type="Proteomes" id="UP000093514">
    <property type="component" value="Unassembled WGS sequence"/>
</dbReference>
<evidence type="ECO:0000313" key="3">
    <source>
        <dbReference type="Proteomes" id="UP000093514"/>
    </source>
</evidence>
<dbReference type="AlphaFoldDB" id="A0A1C0AAK4"/>
<reference evidence="2 3" key="2">
    <citation type="submission" date="2016-08" db="EMBL/GenBank/DDBJ databases">
        <title>Orenia metallireducens sp. nov. strain Z6, a Novel Metal-reducing Firmicute from the Deep Subsurface.</title>
        <authorList>
            <person name="Maxim B.I."/>
            <person name="Kenneth K."/>
            <person name="Flynn T.M."/>
            <person name="Oloughlin E.J."/>
            <person name="Locke R.A."/>
            <person name="Weber J.R."/>
            <person name="Egan S.M."/>
            <person name="Mackie R.I."/>
            <person name="Cann I.K."/>
        </authorList>
    </citation>
    <scope>NUCLEOTIDE SEQUENCE [LARGE SCALE GENOMIC DNA]</scope>
    <source>
        <strain evidence="2 3">Z6</strain>
    </source>
</reference>
<comment type="caution">
    <text evidence="2">The sequence shown here is derived from an EMBL/GenBank/DDBJ whole genome shotgun (WGS) entry which is preliminary data.</text>
</comment>
<gene>
    <name evidence="2" type="ORF">U472_07660</name>
</gene>
<keyword evidence="3" id="KW-1185">Reference proteome</keyword>
<keyword evidence="1" id="KW-0812">Transmembrane</keyword>
<dbReference type="EMBL" id="LWDV01000008">
    <property type="protein sequence ID" value="OCL27328.1"/>
    <property type="molecule type" value="Genomic_DNA"/>
</dbReference>
<sequence>MTNLEGLIQYGSSLLAIIALIWKRDGMKKYIPVGLFASFYANLWCYIAIYFNLWGYHDHKVLPLIRDVSVPVNVIVVPIMAMFWVRYCPLRFKEKLLWAFSWTSILTAVEVFIERTTNILAYHGSYHWYHSYLLWFFTWFIWLAFHLWLNDWKREFDGFF</sequence>
<feature type="transmembrane region" description="Helical" evidence="1">
    <location>
        <begin position="133"/>
        <end position="149"/>
    </location>
</feature>
<feature type="transmembrane region" description="Helical" evidence="1">
    <location>
        <begin position="34"/>
        <end position="56"/>
    </location>
</feature>
<reference evidence="3" key="1">
    <citation type="submission" date="2016-07" db="EMBL/GenBank/DDBJ databases">
        <authorList>
            <person name="Florea S."/>
            <person name="Webb J.S."/>
            <person name="Jaromczyk J."/>
            <person name="Schardl C.L."/>
        </authorList>
    </citation>
    <scope>NUCLEOTIDE SEQUENCE [LARGE SCALE GENOMIC DNA]</scope>
    <source>
        <strain evidence="3">Z6</strain>
    </source>
</reference>